<dbReference type="RefSeq" id="XP_503646.1">
    <property type="nucleotide sequence ID" value="XM_503646.1"/>
</dbReference>
<dbReference type="Proteomes" id="UP000256601">
    <property type="component" value="Unassembled WGS sequence"/>
</dbReference>
<feature type="region of interest" description="Disordered" evidence="1">
    <location>
        <begin position="201"/>
        <end position="244"/>
    </location>
</feature>
<dbReference type="EMBL" id="KZ857328">
    <property type="protein sequence ID" value="RDW27797.1"/>
    <property type="molecule type" value="Genomic_DNA"/>
</dbReference>
<dbReference type="VEuPathDB" id="FungiDB:YALI0_E06875g"/>
<feature type="region of interest" description="Disordered" evidence="1">
    <location>
        <begin position="345"/>
        <end position="366"/>
    </location>
</feature>
<gene>
    <name evidence="3" type="ORF">B0I71DRAFT_168899</name>
    <name evidence="2" type="ORF">YALI1_E08228g</name>
</gene>
<feature type="region of interest" description="Disordered" evidence="1">
    <location>
        <begin position="297"/>
        <end position="319"/>
    </location>
</feature>
<dbReference type="Proteomes" id="UP000182444">
    <property type="component" value="Chromosome 1E"/>
</dbReference>
<protein>
    <recommendedName>
        <fullName evidence="6">Eisosome component PIL1-domain-containing protein</fullName>
    </recommendedName>
</protein>
<evidence type="ECO:0000313" key="5">
    <source>
        <dbReference type="Proteomes" id="UP000256601"/>
    </source>
</evidence>
<feature type="compositionally biased region" description="Basic and acidic residues" evidence="1">
    <location>
        <begin position="218"/>
        <end position="230"/>
    </location>
</feature>
<evidence type="ECO:0008006" key="6">
    <source>
        <dbReference type="Google" id="ProtNLM"/>
    </source>
</evidence>
<sequence length="366" mass="41156">MSSPKRFSLFRSRENSVSRLCKDVESSIKEFDRHLTMQKAITNRIEFWASTLDDEEISKDAEKLAMALREYWVEEEKLKLALKHFSDIFRTLGCEEDALIQSKAKLDAAEKQVEAVKLKARNKDPSKVIHDHDMIAKSSILHSQVRAATKTTFIRFNAAAQRVLRRAFTELFSQFREVGCSQQDVVVRGWTIGNGIACPDDDEPRDTIRTMNIGRSKSVQDFKSESVKESRARRRPVPASTGSILHRRGSAGVMEPSAFSAPIAKTPMGRYDDGYHFRGGMLGGMGSASYNSHARSTVPASVTSTPQSSRTPLSNQTSPFLYAPAMHPVDRNLSDEAMQWNEVAEGWHHDERDREHERVGDGTPLV</sequence>
<evidence type="ECO:0000313" key="2">
    <source>
        <dbReference type="EMBL" id="AOW05059.1"/>
    </source>
</evidence>
<dbReference type="KEGG" id="yli:2912414"/>
<reference evidence="2 4" key="1">
    <citation type="journal article" date="2016" name="PLoS ONE">
        <title>Sequence Assembly of Yarrowia lipolytica Strain W29/CLIB89 Shows Transposable Element Diversity.</title>
        <authorList>
            <person name="Magnan C."/>
            <person name="Yu J."/>
            <person name="Chang I."/>
            <person name="Jahn E."/>
            <person name="Kanomata Y."/>
            <person name="Wu J."/>
            <person name="Zeller M."/>
            <person name="Oakes M."/>
            <person name="Baldi P."/>
            <person name="Sandmeyer S."/>
        </authorList>
    </citation>
    <scope>NUCLEOTIDE SEQUENCE [LARGE SCALE GENOMIC DNA]</scope>
    <source>
        <strain evidence="2">CLIB89</strain>
        <strain evidence="4">CLIB89(W29)</strain>
    </source>
</reference>
<accession>A0A1D8NHF5</accession>
<name>A0A1D8NHF5_YARLL</name>
<evidence type="ECO:0000256" key="1">
    <source>
        <dbReference type="SAM" id="MobiDB-lite"/>
    </source>
</evidence>
<feature type="compositionally biased region" description="Basic and acidic residues" evidence="1">
    <location>
        <begin position="345"/>
        <end position="360"/>
    </location>
</feature>
<dbReference type="GeneID" id="2912414"/>
<dbReference type="EMBL" id="CP017557">
    <property type="protein sequence ID" value="AOW05059.1"/>
    <property type="molecule type" value="Genomic_DNA"/>
</dbReference>
<evidence type="ECO:0000313" key="4">
    <source>
        <dbReference type="Proteomes" id="UP000182444"/>
    </source>
</evidence>
<proteinExistence type="predicted"/>
<evidence type="ECO:0000313" key="3">
    <source>
        <dbReference type="EMBL" id="RDW27797.1"/>
    </source>
</evidence>
<dbReference type="OrthoDB" id="4081380at2759"/>
<dbReference type="VEuPathDB" id="FungiDB:YALI1_E08228g"/>
<reference evidence="3 5" key="2">
    <citation type="submission" date="2018-07" db="EMBL/GenBank/DDBJ databases">
        <title>Draft Genome Assemblies for Five Robust Yarrowia lipolytica Strains Exhibiting High Lipid Production and Pentose Sugar Utilization and Sugar Alcohol Secretion from Undetoxified Lignocellulosic Biomass Hydrolysates.</title>
        <authorList>
            <consortium name="DOE Joint Genome Institute"/>
            <person name="Walker C."/>
            <person name="Ryu S."/>
            <person name="Na H."/>
            <person name="Zane M."/>
            <person name="LaButti K."/>
            <person name="Lipzen A."/>
            <person name="Haridas S."/>
            <person name="Barry K."/>
            <person name="Grigoriev I.V."/>
            <person name="Quarterman J."/>
            <person name="Slininger P."/>
            <person name="Dien B."/>
            <person name="Trinh C.T."/>
        </authorList>
    </citation>
    <scope>NUCLEOTIDE SEQUENCE [LARGE SCALE GENOMIC DNA]</scope>
    <source>
        <strain evidence="3 5">YB392</strain>
    </source>
</reference>
<dbReference type="AlphaFoldDB" id="A0A1D8NHF5"/>
<organism evidence="2 4">
    <name type="scientific">Yarrowia lipolytica</name>
    <name type="common">Candida lipolytica</name>
    <dbReference type="NCBI Taxonomy" id="4952"/>
    <lineage>
        <taxon>Eukaryota</taxon>
        <taxon>Fungi</taxon>
        <taxon>Dikarya</taxon>
        <taxon>Ascomycota</taxon>
        <taxon>Saccharomycotina</taxon>
        <taxon>Dipodascomycetes</taxon>
        <taxon>Dipodascales</taxon>
        <taxon>Dipodascales incertae sedis</taxon>
        <taxon>Yarrowia</taxon>
    </lineage>
</organism>